<dbReference type="Proteomes" id="UP000199042">
    <property type="component" value="Unassembled WGS sequence"/>
</dbReference>
<evidence type="ECO:0000313" key="1">
    <source>
        <dbReference type="EMBL" id="SEA00251.1"/>
    </source>
</evidence>
<keyword evidence="2" id="KW-1185">Reference proteome</keyword>
<dbReference type="AlphaFoldDB" id="A0AB37ZXR4"/>
<comment type="caution">
    <text evidence="1">The sequence shown here is derived from an EMBL/GenBank/DDBJ whole genome shotgun (WGS) entry which is preliminary data.</text>
</comment>
<sequence>MKQIYTGYKWRPMTPEEIEIMDATRLRPYKLEEPESGDLYDGPCETDEDEEFYSFLRSLNWKRQ</sequence>
<proteinExistence type="predicted"/>
<gene>
    <name evidence="1" type="ORF">SAMN04488525_101838</name>
</gene>
<dbReference type="RefSeq" id="WP_086986878.1">
    <property type="nucleotide sequence ID" value="NZ_FJNA01000002.1"/>
</dbReference>
<organism evidence="1 2">
    <name type="scientific">Trichococcus collinsii</name>
    <dbReference type="NCBI Taxonomy" id="157076"/>
    <lineage>
        <taxon>Bacteria</taxon>
        <taxon>Bacillati</taxon>
        <taxon>Bacillota</taxon>
        <taxon>Bacilli</taxon>
        <taxon>Lactobacillales</taxon>
        <taxon>Carnobacteriaceae</taxon>
        <taxon>Trichococcus</taxon>
    </lineage>
</organism>
<name>A0AB37ZXR4_9LACT</name>
<accession>A0AB37ZXR4</accession>
<evidence type="ECO:0000313" key="2">
    <source>
        <dbReference type="Proteomes" id="UP000199042"/>
    </source>
</evidence>
<reference evidence="1 2" key="1">
    <citation type="submission" date="2016-10" db="EMBL/GenBank/DDBJ databases">
        <authorList>
            <person name="Varghese N."/>
            <person name="Submissions S."/>
        </authorList>
    </citation>
    <scope>NUCLEOTIDE SEQUENCE [LARGE SCALE GENOMIC DNA]</scope>
    <source>
        <strain evidence="1 2">DSM 14526</strain>
    </source>
</reference>
<dbReference type="EMBL" id="FNQH01000001">
    <property type="protein sequence ID" value="SEA00251.1"/>
    <property type="molecule type" value="Genomic_DNA"/>
</dbReference>
<protein>
    <submittedName>
        <fullName evidence="1">Uncharacterized protein</fullName>
    </submittedName>
</protein>